<dbReference type="Proteomes" id="UP000465622">
    <property type="component" value="Chromosome"/>
</dbReference>
<dbReference type="Proteomes" id="UP001241092">
    <property type="component" value="Chromosome"/>
</dbReference>
<organism evidence="2 4">
    <name type="scientific">Mycolicibacterium mageritense</name>
    <name type="common">Mycobacterium mageritense</name>
    <dbReference type="NCBI Taxonomy" id="53462"/>
    <lineage>
        <taxon>Bacteria</taxon>
        <taxon>Bacillati</taxon>
        <taxon>Actinomycetota</taxon>
        <taxon>Actinomycetes</taxon>
        <taxon>Mycobacteriales</taxon>
        <taxon>Mycobacteriaceae</taxon>
        <taxon>Mycolicibacterium</taxon>
    </lineage>
</organism>
<dbReference type="PANTHER" id="PTHR30087:SF1">
    <property type="entry name" value="HYPOTHETICAL CYTOSOLIC PROTEIN"/>
    <property type="match status" value="1"/>
</dbReference>
<reference evidence="1 3" key="1">
    <citation type="journal article" date="2019" name="Emerg. Microbes Infect.">
        <title>Comprehensive subspecies identification of 175 nontuberculous mycobacteria species based on 7547 genomic profiles.</title>
        <authorList>
            <person name="Matsumoto Y."/>
            <person name="Kinjo T."/>
            <person name="Motooka D."/>
            <person name="Nabeya D."/>
            <person name="Jung N."/>
            <person name="Uechi K."/>
            <person name="Horii T."/>
            <person name="Iida T."/>
            <person name="Fujita J."/>
            <person name="Nakamura S."/>
        </authorList>
    </citation>
    <scope>NUCLEOTIDE SEQUENCE [LARGE SCALE GENOMIC DNA]</scope>
    <source>
        <strain evidence="1 3">JCM 12375</strain>
    </source>
</reference>
<proteinExistence type="predicted"/>
<protein>
    <recommendedName>
        <fullName evidence="5">DUF523 domain-containing protein</fullName>
    </recommendedName>
</protein>
<gene>
    <name evidence="2" type="ORF">hbim_02888</name>
    <name evidence="1" type="ORF">MMAGJ_16570</name>
</gene>
<evidence type="ECO:0000313" key="2">
    <source>
        <dbReference type="EMBL" id="BDY28952.1"/>
    </source>
</evidence>
<evidence type="ECO:0000313" key="1">
    <source>
        <dbReference type="EMBL" id="BBX32375.1"/>
    </source>
</evidence>
<keyword evidence="3" id="KW-1185">Reference proteome</keyword>
<evidence type="ECO:0008006" key="5">
    <source>
        <dbReference type="Google" id="ProtNLM"/>
    </source>
</evidence>
<evidence type="ECO:0000313" key="3">
    <source>
        <dbReference type="Proteomes" id="UP000465622"/>
    </source>
</evidence>
<evidence type="ECO:0000313" key="4">
    <source>
        <dbReference type="Proteomes" id="UP001241092"/>
    </source>
</evidence>
<dbReference type="Pfam" id="PF04463">
    <property type="entry name" value="2-thiour_desulf"/>
    <property type="match status" value="1"/>
</dbReference>
<dbReference type="EMBL" id="AP022567">
    <property type="protein sequence ID" value="BBX32375.1"/>
    <property type="molecule type" value="Genomic_DNA"/>
</dbReference>
<dbReference type="AlphaFoldDB" id="A0AAI8TUT7"/>
<reference evidence="2" key="3">
    <citation type="submission" date="2023-03" db="EMBL/GenBank/DDBJ databases">
        <title>Draft genome sequence of a Mycolicibacterium mageritense strain H4_3_1 isolated from a hybrid biological-inorganic system reactor.</title>
        <authorList>
            <person name="Feng X."/>
            <person name="Kazama D."/>
            <person name="Sato K."/>
            <person name="Kobayashi H."/>
        </authorList>
    </citation>
    <scope>NUCLEOTIDE SEQUENCE</scope>
    <source>
        <strain evidence="2">H4_3_1</strain>
    </source>
</reference>
<name>A0AAI8TUT7_MYCME</name>
<reference evidence="1" key="2">
    <citation type="submission" date="2020-02" db="EMBL/GenBank/DDBJ databases">
        <authorList>
            <person name="Matsumoto Y."/>
            <person name="Motooka D."/>
            <person name="Nakamura S."/>
        </authorList>
    </citation>
    <scope>NUCLEOTIDE SEQUENCE</scope>
    <source>
        <strain evidence="1">JCM 12375</strain>
    </source>
</reference>
<sequence length="162" mass="16549">MTSDRRLTIVSACLSGAPCRYDGRSRPDRGVMDAVASGQALPLCAEVLGGLPTPRPAAEIVGGDGYDVLDGRARVVSVDGDDLTAAFIAGAKAVADAAVEYGAHHAILQARSPSCGCGSIYDGTHSGTLQAGDGVVAAELRRRGIRVEERSGRKPTDVGGNT</sequence>
<dbReference type="InterPro" id="IPR007553">
    <property type="entry name" value="2-thiour_desulf"/>
</dbReference>
<dbReference type="EMBL" id="AP027452">
    <property type="protein sequence ID" value="BDY28952.1"/>
    <property type="molecule type" value="Genomic_DNA"/>
</dbReference>
<dbReference type="PANTHER" id="PTHR30087">
    <property type="entry name" value="INNER MEMBRANE PROTEIN"/>
    <property type="match status" value="1"/>
</dbReference>
<dbReference type="RefSeq" id="WP_036435623.1">
    <property type="nucleotide sequence ID" value="NZ_AP022567.1"/>
</dbReference>
<accession>A0AAI8TUT7</accession>